<dbReference type="AlphaFoldDB" id="A0A6S8EI13"/>
<accession>A0A6S8EI13</accession>
<dbReference type="InterPro" id="IPR011990">
    <property type="entry name" value="TPR-like_helical_dom_sf"/>
</dbReference>
<evidence type="ECO:0000313" key="1">
    <source>
        <dbReference type="EMBL" id="CAE0372089.1"/>
    </source>
</evidence>
<proteinExistence type="predicted"/>
<organism evidence="2">
    <name type="scientific">Aureoumbra lagunensis</name>
    <dbReference type="NCBI Taxonomy" id="44058"/>
    <lineage>
        <taxon>Eukaryota</taxon>
        <taxon>Sar</taxon>
        <taxon>Stramenopiles</taxon>
        <taxon>Ochrophyta</taxon>
        <taxon>Pelagophyceae</taxon>
        <taxon>Pelagomonadales</taxon>
        <taxon>Aureoumbra</taxon>
    </lineage>
</organism>
<name>A0A6S8EI13_9STRA</name>
<dbReference type="SUPFAM" id="SSF48452">
    <property type="entry name" value="TPR-like"/>
    <property type="match status" value="1"/>
</dbReference>
<dbReference type="EMBL" id="HBIJ01019680">
    <property type="protein sequence ID" value="CAE0372089.1"/>
    <property type="molecule type" value="Transcribed_RNA"/>
</dbReference>
<gene>
    <name evidence="1" type="ORF">ALAG00032_LOCUS12872</name>
    <name evidence="2" type="ORF">ALAG00032_LOCUS12873</name>
</gene>
<reference evidence="2" key="1">
    <citation type="submission" date="2021-01" db="EMBL/GenBank/DDBJ databases">
        <authorList>
            <person name="Corre E."/>
            <person name="Pelletier E."/>
            <person name="Niang G."/>
            <person name="Scheremetjew M."/>
            <person name="Finn R."/>
            <person name="Kale V."/>
            <person name="Holt S."/>
            <person name="Cochrane G."/>
            <person name="Meng A."/>
            <person name="Brown T."/>
            <person name="Cohen L."/>
        </authorList>
    </citation>
    <scope>NUCLEOTIDE SEQUENCE</scope>
    <source>
        <strain evidence="2">CCMP1510</strain>
    </source>
</reference>
<evidence type="ECO:0000313" key="2">
    <source>
        <dbReference type="EMBL" id="CAE0372090.1"/>
    </source>
</evidence>
<dbReference type="EMBL" id="HBIJ01019681">
    <property type="protein sequence ID" value="CAE0372090.1"/>
    <property type="molecule type" value="Transcribed_RNA"/>
</dbReference>
<protein>
    <submittedName>
        <fullName evidence="2">Uncharacterized protein</fullName>
    </submittedName>
</protein>
<sequence length="181" mass="19748">MLNYRNALRVGTASCLEETSVDVSYEDGSPDDDDVPRRAIVAVLPPDQETRILMLTTYLNLARCASHVGRNKDAVVCATLAAGIAQHDEHTDHLITAKILRSRAHLAQNHLKQALRDSAAATELAPSDHKSVQLLARDVERAKRAALRANKQLAKEVSTWVQSAQSKFAEQGGNEADCAQQ</sequence>
<dbReference type="Gene3D" id="1.25.40.10">
    <property type="entry name" value="Tetratricopeptide repeat domain"/>
    <property type="match status" value="1"/>
</dbReference>